<evidence type="ECO:0000313" key="3">
    <source>
        <dbReference type="Proteomes" id="UP000078546"/>
    </source>
</evidence>
<dbReference type="AlphaFoldDB" id="A0A1A8WYU3"/>
<evidence type="ECO:0000313" key="4">
    <source>
        <dbReference type="Proteomes" id="UP000078560"/>
    </source>
</evidence>
<dbReference type="EMBL" id="FLQU01000561">
    <property type="protein sequence ID" value="SBS87321.1"/>
    <property type="molecule type" value="Genomic_DNA"/>
</dbReference>
<evidence type="ECO:0000313" key="1">
    <source>
        <dbReference type="EMBL" id="SBS87321.1"/>
    </source>
</evidence>
<evidence type="ECO:0000313" key="2">
    <source>
        <dbReference type="EMBL" id="SBS97518.1"/>
    </source>
</evidence>
<organism evidence="2 3">
    <name type="scientific">Plasmodium ovale curtisi</name>
    <dbReference type="NCBI Taxonomy" id="864141"/>
    <lineage>
        <taxon>Eukaryota</taxon>
        <taxon>Sar</taxon>
        <taxon>Alveolata</taxon>
        <taxon>Apicomplexa</taxon>
        <taxon>Aconoidasida</taxon>
        <taxon>Haemosporida</taxon>
        <taxon>Plasmodiidae</taxon>
        <taxon>Plasmodium</taxon>
        <taxon>Plasmodium (Plasmodium)</taxon>
    </lineage>
</organism>
<accession>A0A1A8WYU3</accession>
<reference evidence="2" key="1">
    <citation type="submission" date="2016-05" db="EMBL/GenBank/DDBJ databases">
        <authorList>
            <person name="Lavstsen T."/>
            <person name="Jespersen J.S."/>
        </authorList>
    </citation>
    <scope>NUCLEOTIDE SEQUENCE [LARGE SCALE GENOMIC DNA]</scope>
</reference>
<reference evidence="3 4" key="2">
    <citation type="submission" date="2016-05" db="EMBL/GenBank/DDBJ databases">
        <authorList>
            <person name="Naeem Raeece"/>
        </authorList>
    </citation>
    <scope>NUCLEOTIDE SEQUENCE [LARGE SCALE GENOMIC DNA]</scope>
</reference>
<name>A0A1A8WYU3_PLAOA</name>
<gene>
    <name evidence="2" type="ORF">POVCU1_038840</name>
    <name evidence="1" type="ORF">POVCU2_0042050</name>
</gene>
<dbReference type="Proteomes" id="UP000078560">
    <property type="component" value="Unassembled WGS sequence"/>
</dbReference>
<dbReference type="EMBL" id="FLQV01000714">
    <property type="protein sequence ID" value="SBS97518.1"/>
    <property type="molecule type" value="Genomic_DNA"/>
</dbReference>
<protein>
    <submittedName>
        <fullName evidence="2">Uncharacterized protein</fullName>
    </submittedName>
</protein>
<sequence>MGAFEMDQAFCQKKAKNAYIEERKGQAKVHNTLHKLSIAPFPFLNLERVAIFVNYFAPELHHDDTTLERKFPDLAMFIRESMSQGDNTFS</sequence>
<dbReference type="Proteomes" id="UP000078546">
    <property type="component" value="Unassembled WGS sequence"/>
</dbReference>
<proteinExistence type="predicted"/>